<organism evidence="7 8">
    <name type="scientific">Pinctada imbricata</name>
    <name type="common">Atlantic pearl-oyster</name>
    <name type="synonym">Pinctada martensii</name>
    <dbReference type="NCBI Taxonomy" id="66713"/>
    <lineage>
        <taxon>Eukaryota</taxon>
        <taxon>Metazoa</taxon>
        <taxon>Spiralia</taxon>
        <taxon>Lophotrochozoa</taxon>
        <taxon>Mollusca</taxon>
        <taxon>Bivalvia</taxon>
        <taxon>Autobranchia</taxon>
        <taxon>Pteriomorphia</taxon>
        <taxon>Pterioida</taxon>
        <taxon>Pterioidea</taxon>
        <taxon>Pteriidae</taxon>
        <taxon>Pinctada</taxon>
    </lineage>
</organism>
<dbReference type="GO" id="GO:0004674">
    <property type="term" value="F:protein serine/threonine kinase activity"/>
    <property type="evidence" value="ECO:0007669"/>
    <property type="project" value="UniProtKB-KW"/>
</dbReference>
<dbReference type="Proteomes" id="UP001186944">
    <property type="component" value="Unassembled WGS sequence"/>
</dbReference>
<dbReference type="CDD" id="cd04515">
    <property type="entry name" value="Alpha_kinase"/>
    <property type="match status" value="1"/>
</dbReference>
<reference evidence="7" key="1">
    <citation type="submission" date="2019-08" db="EMBL/GenBank/DDBJ databases">
        <title>The improved chromosome-level genome for the pearl oyster Pinctada fucata martensii using PacBio sequencing and Hi-C.</title>
        <authorList>
            <person name="Zheng Z."/>
        </authorList>
    </citation>
    <scope>NUCLEOTIDE SEQUENCE</scope>
    <source>
        <strain evidence="7">ZZ-2019</strain>
        <tissue evidence="7">Adductor muscle</tissue>
    </source>
</reference>
<dbReference type="PROSITE" id="PS51158">
    <property type="entry name" value="ALPHA_KINASE"/>
    <property type="match status" value="1"/>
</dbReference>
<dbReference type="Gene3D" id="3.20.200.10">
    <property type="entry name" value="MHCK/EF2 kinase"/>
    <property type="match status" value="1"/>
</dbReference>
<sequence>MGQQISVETLVGYDENSSGKYWSSFEPYPHKCGQRKLAYLGILNGNGPRKGDKCIVKALRNQCATYNDWNSDITVARHAKQLSSVFSKELEVRDIRAKIIFNIPILVEIDEVSSYMCLSLFLGKPRKSMKEFEIVALEPFIEGKFTNFESVKIDFSDSVIVSAFSHFSWYHSNGLMLLYGFKGVTNLNVFRLTIPKIHSRDRKFGSHDLGQMGIDSFFANHQCSEICRYWPRPDDHFYKTRMSKKQMELLTFEPERFLLTGQSERCPLESDRLIDGSWGRNPVKATVHCDQHSGCVCRYFRLPCHHRVEPVSSVLCLMNHRLPDERNV</sequence>
<dbReference type="SMART" id="SM00811">
    <property type="entry name" value="Alpha_kinase"/>
    <property type="match status" value="1"/>
</dbReference>
<dbReference type="Pfam" id="PF02816">
    <property type="entry name" value="Alpha_kinase"/>
    <property type="match status" value="1"/>
</dbReference>
<feature type="domain" description="Alpha-type protein kinase" evidence="6">
    <location>
        <begin position="1"/>
        <end position="252"/>
    </location>
</feature>
<gene>
    <name evidence="7" type="ORF">FSP39_000864</name>
</gene>
<dbReference type="GO" id="GO:0005524">
    <property type="term" value="F:ATP binding"/>
    <property type="evidence" value="ECO:0007669"/>
    <property type="project" value="UniProtKB-KW"/>
</dbReference>
<dbReference type="InterPro" id="IPR011009">
    <property type="entry name" value="Kinase-like_dom_sf"/>
</dbReference>
<evidence type="ECO:0000256" key="2">
    <source>
        <dbReference type="ARBA" id="ARBA00022679"/>
    </source>
</evidence>
<dbReference type="PANTHER" id="PTHR45992">
    <property type="entry name" value="EUKARYOTIC ELONGATION FACTOR 2 KINASE-RELATED"/>
    <property type="match status" value="1"/>
</dbReference>
<keyword evidence="8" id="KW-1185">Reference proteome</keyword>
<dbReference type="EMBL" id="VSWD01000012">
    <property type="protein sequence ID" value="KAK3085268.1"/>
    <property type="molecule type" value="Genomic_DNA"/>
</dbReference>
<name>A0AA88XHH6_PINIB</name>
<dbReference type="InterPro" id="IPR004166">
    <property type="entry name" value="a-kinase_dom"/>
</dbReference>
<keyword evidence="2" id="KW-0808">Transferase</keyword>
<evidence type="ECO:0000256" key="1">
    <source>
        <dbReference type="ARBA" id="ARBA00022527"/>
    </source>
</evidence>
<evidence type="ECO:0000259" key="6">
    <source>
        <dbReference type="PROSITE" id="PS51158"/>
    </source>
</evidence>
<dbReference type="AlphaFoldDB" id="A0AA88XHH6"/>
<keyword evidence="3" id="KW-0547">Nucleotide-binding</keyword>
<evidence type="ECO:0000313" key="7">
    <source>
        <dbReference type="EMBL" id="KAK3085268.1"/>
    </source>
</evidence>
<evidence type="ECO:0000256" key="5">
    <source>
        <dbReference type="ARBA" id="ARBA00022840"/>
    </source>
</evidence>
<dbReference type="SUPFAM" id="SSF56112">
    <property type="entry name" value="Protein kinase-like (PK-like)"/>
    <property type="match status" value="1"/>
</dbReference>
<keyword evidence="1" id="KW-0723">Serine/threonine-protein kinase</keyword>
<evidence type="ECO:0000313" key="8">
    <source>
        <dbReference type="Proteomes" id="UP001186944"/>
    </source>
</evidence>
<evidence type="ECO:0000256" key="3">
    <source>
        <dbReference type="ARBA" id="ARBA00022741"/>
    </source>
</evidence>
<comment type="caution">
    <text evidence="7">The sequence shown here is derived from an EMBL/GenBank/DDBJ whole genome shotgun (WGS) entry which is preliminary data.</text>
</comment>
<keyword evidence="5" id="KW-0067">ATP-binding</keyword>
<protein>
    <recommendedName>
        <fullName evidence="6">Alpha-type protein kinase domain-containing protein</fullName>
    </recommendedName>
</protein>
<evidence type="ECO:0000256" key="4">
    <source>
        <dbReference type="ARBA" id="ARBA00022777"/>
    </source>
</evidence>
<keyword evidence="4" id="KW-0418">Kinase</keyword>
<dbReference type="InterPro" id="IPR051852">
    <property type="entry name" value="Alpha-type_PK"/>
</dbReference>
<accession>A0AA88XHH6</accession>
<proteinExistence type="predicted"/>